<name>A0A0Q0Z544_9CORY</name>
<keyword evidence="1" id="KW-0732">Signal</keyword>
<dbReference type="InterPro" id="IPR012338">
    <property type="entry name" value="Beta-lactam/transpept-like"/>
</dbReference>
<dbReference type="SUPFAM" id="SSF56601">
    <property type="entry name" value="beta-lactamase/transpeptidase-like"/>
    <property type="match status" value="1"/>
</dbReference>
<reference evidence="2 3" key="1">
    <citation type="submission" date="2015-10" db="EMBL/GenBank/DDBJ databases">
        <title>Corynebacteirum lowii and Corynebacterium oculi species nova, derived from human clinical disease and and emended description of Corynebacterium mastiditis.</title>
        <authorList>
            <person name="Bernard K."/>
            <person name="Pacheco A.L."/>
            <person name="Mcdougall C."/>
            <person name="Burtx T."/>
            <person name="Weibe D."/>
            <person name="Tyler S."/>
            <person name="Olson A.B."/>
            <person name="Cnockaert M."/>
            <person name="Eguchi H."/>
            <person name="Kuwahara T."/>
            <person name="Nakayama-Imaohji H."/>
            <person name="Boudewijins M."/>
            <person name="Van Hoecke F."/>
            <person name="Bernier A.-M."/>
            <person name="Vandamme P."/>
        </authorList>
    </citation>
    <scope>NUCLEOTIDE SEQUENCE [LARGE SCALE GENOMIC DNA]</scope>
    <source>
        <strain evidence="2 3">NML 130210</strain>
    </source>
</reference>
<proteinExistence type="predicted"/>
<organism evidence="2 3">
    <name type="scientific">Corynebacterium oculi</name>
    <dbReference type="NCBI Taxonomy" id="1544416"/>
    <lineage>
        <taxon>Bacteria</taxon>
        <taxon>Bacillati</taxon>
        <taxon>Actinomycetota</taxon>
        <taxon>Actinomycetes</taxon>
        <taxon>Mycobacteriales</taxon>
        <taxon>Corynebacteriaceae</taxon>
        <taxon>Corynebacterium</taxon>
    </lineage>
</organism>
<dbReference type="AlphaFoldDB" id="A0A0Q0Z544"/>
<sequence length="301" mass="31515">MIFFQCCNVLHVNKIFSRSLALSGVALLSLGAAAQALTIDPAFVPERTQMTLNITGGPTIATANAAESRPALSLSKLYLGYWVLAHGAPEDAAKVENMIRYSEDGTASALEARYPQAIPEVIAQFGLSNTHHNGFWGNTTTSTNDVTAFLEATRHDPVAQPLFEGMRTAAPVAADGYAQDYGTALLPGVLGTKFGWADDRSSHATASFGPGFSIAANTYGSRDQHTEDIKGAVIPEAPALPEVTVPPVNETSTTAETSEMATGAEIKDHVACVDPFGVRDALISDDAALPGGLLRALPGCA</sequence>
<dbReference type="Gene3D" id="3.40.710.10">
    <property type="entry name" value="DD-peptidase/beta-lactamase superfamily"/>
    <property type="match status" value="1"/>
</dbReference>
<dbReference type="EMBL" id="LKST01000002">
    <property type="protein sequence ID" value="KQB84585.1"/>
    <property type="molecule type" value="Genomic_DNA"/>
</dbReference>
<dbReference type="STRING" id="1544416.Cocul_01393"/>
<accession>A0A0Q0Z544</accession>
<protein>
    <submittedName>
        <fullName evidence="2">Uncharacterized protein</fullName>
    </submittedName>
</protein>
<feature type="signal peptide" evidence="1">
    <location>
        <begin position="1"/>
        <end position="34"/>
    </location>
</feature>
<comment type="caution">
    <text evidence="2">The sequence shown here is derived from an EMBL/GenBank/DDBJ whole genome shotgun (WGS) entry which is preliminary data.</text>
</comment>
<dbReference type="PATRIC" id="fig|1544416.3.peg.1396"/>
<evidence type="ECO:0000256" key="1">
    <source>
        <dbReference type="SAM" id="SignalP"/>
    </source>
</evidence>
<gene>
    <name evidence="2" type="ORF">Cocul_01393</name>
</gene>
<feature type="chain" id="PRO_5039580924" evidence="1">
    <location>
        <begin position="35"/>
        <end position="301"/>
    </location>
</feature>
<dbReference type="Proteomes" id="UP000050517">
    <property type="component" value="Unassembled WGS sequence"/>
</dbReference>
<evidence type="ECO:0000313" key="3">
    <source>
        <dbReference type="Proteomes" id="UP000050517"/>
    </source>
</evidence>
<keyword evidence="3" id="KW-1185">Reference proteome</keyword>
<evidence type="ECO:0000313" key="2">
    <source>
        <dbReference type="EMBL" id="KQB84585.1"/>
    </source>
</evidence>